<dbReference type="EMBL" id="JASSZA010000049">
    <property type="protein sequence ID" value="KAK2081914.1"/>
    <property type="molecule type" value="Genomic_DNA"/>
</dbReference>
<proteinExistence type="predicted"/>
<reference evidence="1 3" key="1">
    <citation type="submission" date="2023-05" db="EMBL/GenBank/DDBJ databases">
        <title>B98-5 Cell Line De Novo Hybrid Assembly: An Optical Mapping Approach.</title>
        <authorList>
            <person name="Kananen K."/>
            <person name="Auerbach J.A."/>
            <person name="Kautto E."/>
            <person name="Blachly J.S."/>
        </authorList>
    </citation>
    <scope>NUCLEOTIDE SEQUENCE [LARGE SCALE GENOMIC DNA]</scope>
    <source>
        <strain evidence="1">B95-8</strain>
        <tissue evidence="1">Cell line</tissue>
    </source>
</reference>
<evidence type="ECO:0000313" key="2">
    <source>
        <dbReference type="EMBL" id="KAK2082621.1"/>
    </source>
</evidence>
<protein>
    <submittedName>
        <fullName evidence="1">Uncharacterized protein</fullName>
    </submittedName>
</protein>
<organism evidence="1 3">
    <name type="scientific">Saguinus oedipus</name>
    <name type="common">Cotton-top tamarin</name>
    <name type="synonym">Oedipomidas oedipus</name>
    <dbReference type="NCBI Taxonomy" id="9490"/>
    <lineage>
        <taxon>Eukaryota</taxon>
        <taxon>Metazoa</taxon>
        <taxon>Chordata</taxon>
        <taxon>Craniata</taxon>
        <taxon>Vertebrata</taxon>
        <taxon>Euteleostomi</taxon>
        <taxon>Mammalia</taxon>
        <taxon>Eutheria</taxon>
        <taxon>Euarchontoglires</taxon>
        <taxon>Primates</taxon>
        <taxon>Haplorrhini</taxon>
        <taxon>Platyrrhini</taxon>
        <taxon>Cebidae</taxon>
        <taxon>Callitrichinae</taxon>
        <taxon>Saguinus</taxon>
    </lineage>
</organism>
<sequence length="105" mass="11575">MRGSPLLGQPSSCSQRGLRAKLLRRLGADHGEAGSADFTTCSPLAECTTPQAHHFPGSRMSWRLIYAFPKTCRSQGNRGGEGAAGGSRGGRWRTLEEYLRLWRER</sequence>
<comment type="caution">
    <text evidence="1">The sequence shown here is derived from an EMBL/GenBank/DDBJ whole genome shotgun (WGS) entry which is preliminary data.</text>
</comment>
<dbReference type="EMBL" id="JASSZA010000026">
    <property type="protein sequence ID" value="KAK2082621.1"/>
    <property type="molecule type" value="Genomic_DNA"/>
</dbReference>
<gene>
    <name evidence="2" type="ORF">P7K49_040002</name>
    <name evidence="1" type="ORF">P7K49_040051</name>
</gene>
<dbReference type="Proteomes" id="UP001266305">
    <property type="component" value="Unassembled WGS sequence"/>
</dbReference>
<evidence type="ECO:0000313" key="3">
    <source>
        <dbReference type="Proteomes" id="UP001266305"/>
    </source>
</evidence>
<evidence type="ECO:0000313" key="1">
    <source>
        <dbReference type="EMBL" id="KAK2081914.1"/>
    </source>
</evidence>
<accession>A0ABQ9TAY8</accession>
<name>A0ABQ9TAY8_SAGOE</name>
<keyword evidence="3" id="KW-1185">Reference proteome</keyword>